<evidence type="ECO:0008006" key="3">
    <source>
        <dbReference type="Google" id="ProtNLM"/>
    </source>
</evidence>
<proteinExistence type="predicted"/>
<keyword evidence="2" id="KW-1185">Reference proteome</keyword>
<accession>A0ABP7HAL5</accession>
<gene>
    <name evidence="1" type="ORF">GCM10022380_01120</name>
</gene>
<organism evidence="1 2">
    <name type="scientific">Amycolatopsis tucumanensis</name>
    <dbReference type="NCBI Taxonomy" id="401106"/>
    <lineage>
        <taxon>Bacteria</taxon>
        <taxon>Bacillati</taxon>
        <taxon>Actinomycetota</taxon>
        <taxon>Actinomycetes</taxon>
        <taxon>Pseudonocardiales</taxon>
        <taxon>Pseudonocardiaceae</taxon>
        <taxon>Amycolatopsis</taxon>
    </lineage>
</organism>
<name>A0ABP7HAL5_9PSEU</name>
<sequence length="168" mass="18156">MYTVTDAFYGDLKADVDQDAGVVELSGPDVPAVEIRRLVPARAHAHVPIGTRQAQQLGVRIDGRRAVITPGPGELRRRTYRVDLTWDQHHYQLKPNSSATSRLVRDGRQLADFSVDGDGDFIVYWLATRDETIAADAAVGYALSLAFGTGAHTMIGMILSGIGALLPG</sequence>
<reference evidence="2" key="1">
    <citation type="journal article" date="2019" name="Int. J. Syst. Evol. Microbiol.">
        <title>The Global Catalogue of Microorganisms (GCM) 10K type strain sequencing project: providing services to taxonomists for standard genome sequencing and annotation.</title>
        <authorList>
            <consortium name="The Broad Institute Genomics Platform"/>
            <consortium name="The Broad Institute Genome Sequencing Center for Infectious Disease"/>
            <person name="Wu L."/>
            <person name="Ma J."/>
        </authorList>
    </citation>
    <scope>NUCLEOTIDE SEQUENCE [LARGE SCALE GENOMIC DNA]</scope>
    <source>
        <strain evidence="2">JCM 17017</strain>
    </source>
</reference>
<dbReference type="EMBL" id="BAABCM010000001">
    <property type="protein sequence ID" value="GAA3788712.1"/>
    <property type="molecule type" value="Genomic_DNA"/>
</dbReference>
<protein>
    <recommendedName>
        <fullName evidence="3">FHA domain-containing protein</fullName>
    </recommendedName>
</protein>
<evidence type="ECO:0000313" key="1">
    <source>
        <dbReference type="EMBL" id="GAA3788712.1"/>
    </source>
</evidence>
<dbReference type="Proteomes" id="UP001501624">
    <property type="component" value="Unassembled WGS sequence"/>
</dbReference>
<evidence type="ECO:0000313" key="2">
    <source>
        <dbReference type="Proteomes" id="UP001501624"/>
    </source>
</evidence>
<dbReference type="RefSeq" id="WP_237337973.1">
    <property type="nucleotide sequence ID" value="NZ_BAABCM010000001.1"/>
</dbReference>
<comment type="caution">
    <text evidence="1">The sequence shown here is derived from an EMBL/GenBank/DDBJ whole genome shotgun (WGS) entry which is preliminary data.</text>
</comment>